<dbReference type="PANTHER" id="PTHR43749:SF2">
    <property type="entry name" value="RNA-SPLICING LIGASE RTCB"/>
    <property type="match status" value="1"/>
</dbReference>
<feature type="active site" description="GMP-histidine intermediate" evidence="9">
    <location>
        <position position="391"/>
    </location>
</feature>
<evidence type="ECO:0000256" key="5">
    <source>
        <dbReference type="ARBA" id="ARBA00022800"/>
    </source>
</evidence>
<dbReference type="GO" id="GO:0003909">
    <property type="term" value="F:DNA ligase activity"/>
    <property type="evidence" value="ECO:0007669"/>
    <property type="project" value="TreeGrafter"/>
</dbReference>
<dbReference type="PANTHER" id="PTHR43749">
    <property type="entry name" value="RNA-SPLICING LIGASE RTCB"/>
    <property type="match status" value="1"/>
</dbReference>
<dbReference type="Proteomes" id="UP000316778">
    <property type="component" value="Unassembled WGS sequence"/>
</dbReference>
<evidence type="ECO:0000256" key="4">
    <source>
        <dbReference type="ARBA" id="ARBA00022741"/>
    </source>
</evidence>
<dbReference type="OrthoDB" id="9802323at2"/>
<evidence type="ECO:0000313" key="13">
    <source>
        <dbReference type="Proteomes" id="UP000316778"/>
    </source>
</evidence>
<evidence type="ECO:0000256" key="11">
    <source>
        <dbReference type="PIRSR" id="PIRSR601233-3"/>
    </source>
</evidence>
<dbReference type="Gene3D" id="3.90.1860.10">
    <property type="entry name" value="tRNA-splicing ligase RtcB"/>
    <property type="match status" value="1"/>
</dbReference>
<evidence type="ECO:0000256" key="2">
    <source>
        <dbReference type="ARBA" id="ARBA00022598"/>
    </source>
</evidence>
<protein>
    <recommendedName>
        <fullName evidence="1">3'-phosphate/5'-hydroxy nucleic acid ligase</fullName>
        <ecNumber evidence="1">6.5.1.8</ecNumber>
    </recommendedName>
</protein>
<evidence type="ECO:0000256" key="6">
    <source>
        <dbReference type="ARBA" id="ARBA00023134"/>
    </source>
</evidence>
<dbReference type="InterPro" id="IPR001233">
    <property type="entry name" value="RtcB"/>
</dbReference>
<dbReference type="EMBL" id="VLLG01000002">
    <property type="protein sequence ID" value="TWI92050.1"/>
    <property type="molecule type" value="Genomic_DNA"/>
</dbReference>
<dbReference type="GO" id="GO:0005525">
    <property type="term" value="F:GTP binding"/>
    <property type="evidence" value="ECO:0007669"/>
    <property type="project" value="UniProtKB-KW"/>
</dbReference>
<dbReference type="GO" id="GO:0170057">
    <property type="term" value="F:RNA ligase (GTP) activity"/>
    <property type="evidence" value="ECO:0007669"/>
    <property type="project" value="UniProtKB-EC"/>
</dbReference>
<dbReference type="InterPro" id="IPR052915">
    <property type="entry name" value="RtcB-like"/>
</dbReference>
<reference evidence="12 13" key="1">
    <citation type="journal article" date="2013" name="Stand. Genomic Sci.">
        <title>Genomic Encyclopedia of Type Strains, Phase I: The one thousand microbial genomes (KMG-I) project.</title>
        <authorList>
            <person name="Kyrpides N.C."/>
            <person name="Woyke T."/>
            <person name="Eisen J.A."/>
            <person name="Garrity G."/>
            <person name="Lilburn T.G."/>
            <person name="Beck B.J."/>
            <person name="Whitman W.B."/>
            <person name="Hugenholtz P."/>
            <person name="Klenk H.P."/>
        </authorList>
    </citation>
    <scope>NUCLEOTIDE SEQUENCE [LARGE SCALE GENOMIC DNA]</scope>
    <source>
        <strain evidence="12 13">DSM 13484</strain>
    </source>
</reference>
<dbReference type="SUPFAM" id="SSF103365">
    <property type="entry name" value="Hypothetical protein PH1602"/>
    <property type="match status" value="1"/>
</dbReference>
<dbReference type="AlphaFoldDB" id="A0A562TGL6"/>
<evidence type="ECO:0000256" key="9">
    <source>
        <dbReference type="PIRSR" id="PIRSR601233-1"/>
    </source>
</evidence>
<keyword evidence="6 10" id="KW-0342">GTP-binding</keyword>
<feature type="binding site" evidence="11">
    <location>
        <position position="146"/>
    </location>
    <ligand>
        <name>Mn(2+)</name>
        <dbReference type="ChEBI" id="CHEBI:29035"/>
        <label>1</label>
    </ligand>
</feature>
<keyword evidence="2 12" id="KW-0436">Ligase</keyword>
<dbReference type="Pfam" id="PF01139">
    <property type="entry name" value="RtcB"/>
    <property type="match status" value="2"/>
</dbReference>
<dbReference type="InterPro" id="IPR036025">
    <property type="entry name" value="RtcB-like_sf"/>
</dbReference>
<feature type="binding site" evidence="11">
    <location>
        <position position="335"/>
    </location>
    <ligand>
        <name>Mn(2+)</name>
        <dbReference type="ChEBI" id="CHEBI:29035"/>
        <label>2</label>
    </ligand>
</feature>
<comment type="caution">
    <text evidence="12">The sequence shown here is derived from an EMBL/GenBank/DDBJ whole genome shotgun (WGS) entry which is preliminary data.</text>
</comment>
<keyword evidence="3 11" id="KW-0479">Metal-binding</keyword>
<feature type="binding site" evidence="11">
    <location>
        <position position="253"/>
    </location>
    <ligand>
        <name>Mn(2+)</name>
        <dbReference type="ChEBI" id="CHEBI:29035"/>
        <label>2</label>
    </ligand>
</feature>
<keyword evidence="5" id="KW-0692">RNA repair</keyword>
<feature type="binding site" evidence="10">
    <location>
        <begin position="367"/>
        <end position="370"/>
    </location>
    <ligand>
        <name>GMP</name>
        <dbReference type="ChEBI" id="CHEBI:58115"/>
    </ligand>
</feature>
<dbReference type="GO" id="GO:0042245">
    <property type="term" value="P:RNA repair"/>
    <property type="evidence" value="ECO:0007669"/>
    <property type="project" value="UniProtKB-KW"/>
</dbReference>
<dbReference type="EC" id="6.5.1.8" evidence="1"/>
<feature type="binding site" evidence="11">
    <location>
        <position position="225"/>
    </location>
    <ligand>
        <name>Mn(2+)</name>
        <dbReference type="ChEBI" id="CHEBI:29035"/>
        <label>1</label>
    </ligand>
</feature>
<dbReference type="GO" id="GO:0030145">
    <property type="term" value="F:manganese ion binding"/>
    <property type="evidence" value="ECO:0007669"/>
    <property type="project" value="TreeGrafter"/>
</dbReference>
<feature type="binding site" evidence="10">
    <location>
        <begin position="391"/>
        <end position="394"/>
    </location>
    <ligand>
        <name>GMP</name>
        <dbReference type="ChEBI" id="CHEBI:58115"/>
    </ligand>
</feature>
<keyword evidence="4 10" id="KW-0547">Nucleotide-binding</keyword>
<accession>A0A562TGL6</accession>
<keyword evidence="13" id="KW-1185">Reference proteome</keyword>
<name>A0A562TGL6_CHIJA</name>
<evidence type="ECO:0000313" key="12">
    <source>
        <dbReference type="EMBL" id="TWI92050.1"/>
    </source>
</evidence>
<dbReference type="GO" id="GO:0006396">
    <property type="term" value="P:RNA processing"/>
    <property type="evidence" value="ECO:0007669"/>
    <property type="project" value="InterPro"/>
</dbReference>
<feature type="binding site" evidence="10">
    <location>
        <begin position="335"/>
        <end position="336"/>
    </location>
    <ligand>
        <name>GMP</name>
        <dbReference type="ChEBI" id="CHEBI:58115"/>
    </ligand>
</feature>
<sequence>MSKLKLTGKALRNIGFPEGPAISVAITQMEQRFRHHSEEAALEILRQVLSDPMAYLCDDALRKVAGRLIEVKEDKDIPLKEIPVPYEIYGAGFIETGALQQMNNAVRLPVAVAGALMPDAHQGYGLPIGGVLAASNAVIPYGVGVDIGCRMCLSIVDLPVASLEKRADSFIRELTTHTRFGSGASWETLTDDPVLEDPLFREIPLLRHLHHRAAGQLGTSGGGNHFVEWGIVHMTGTNDCHLPPGIYLGLLSHSGSRGLGAQVATHYTRLARELCPLPKEAQHLAWLELDSEAGQEYWQAMNLAGNYASACHHLIHRRLIKAMGAQLLARVENHHNFAWKEMHNGQELIVHRKGATPAAKGVLGIIPGSMTAPGYIVRGRGEAASLHSASHGAGRQLSRTKAAQTITRHELNKQLTEQGVVLIGGGPDEAPAAYKNINEVMAAQSSLVDVVGRFQPKIVRMADDGSRED</sequence>
<feature type="binding site" evidence="10">
    <location>
        <begin position="224"/>
        <end position="228"/>
    </location>
    <ligand>
        <name>GMP</name>
        <dbReference type="ChEBI" id="CHEBI:58115"/>
    </ligand>
</feature>
<keyword evidence="7 11" id="KW-0464">Manganese</keyword>
<evidence type="ECO:0000256" key="7">
    <source>
        <dbReference type="ARBA" id="ARBA00023211"/>
    </source>
</evidence>
<evidence type="ECO:0000256" key="10">
    <source>
        <dbReference type="PIRSR" id="PIRSR601233-2"/>
    </source>
</evidence>
<dbReference type="RefSeq" id="WP_145711262.1">
    <property type="nucleotide sequence ID" value="NZ_BAAAFY010000001.1"/>
</dbReference>
<evidence type="ECO:0000256" key="3">
    <source>
        <dbReference type="ARBA" id="ARBA00022723"/>
    </source>
</evidence>
<evidence type="ECO:0000256" key="8">
    <source>
        <dbReference type="ARBA" id="ARBA00047746"/>
    </source>
</evidence>
<evidence type="ECO:0000256" key="1">
    <source>
        <dbReference type="ARBA" id="ARBA00012726"/>
    </source>
</evidence>
<dbReference type="GO" id="GO:0006281">
    <property type="term" value="P:DNA repair"/>
    <property type="evidence" value="ECO:0007669"/>
    <property type="project" value="TreeGrafter"/>
</dbReference>
<organism evidence="12 13">
    <name type="scientific">Chitinophaga japonensis</name>
    <name type="common">Flexibacter japonensis</name>
    <dbReference type="NCBI Taxonomy" id="104662"/>
    <lineage>
        <taxon>Bacteria</taxon>
        <taxon>Pseudomonadati</taxon>
        <taxon>Bacteroidota</taxon>
        <taxon>Chitinophagia</taxon>
        <taxon>Chitinophagales</taxon>
        <taxon>Chitinophagaceae</taxon>
        <taxon>Chitinophaga</taxon>
    </lineage>
</organism>
<comment type="cofactor">
    <cofactor evidence="11">
        <name>Mn(2+)</name>
        <dbReference type="ChEBI" id="CHEBI:29035"/>
    </cofactor>
    <text evidence="11">Binds 2 manganese ions per subunit.</text>
</comment>
<proteinExistence type="predicted"/>
<gene>
    <name evidence="12" type="ORF">LX66_1432</name>
</gene>
<comment type="catalytic activity">
    <reaction evidence="8">
        <text>a 3'-end 3'-phospho-ribonucleotide-RNA + a 5'-end dephospho-ribonucleoside-RNA + GTP = a ribonucleotidyl-ribonucleotide-RNA + GMP + diphosphate</text>
        <dbReference type="Rhea" id="RHEA:68076"/>
        <dbReference type="Rhea" id="RHEA-COMP:10463"/>
        <dbReference type="Rhea" id="RHEA-COMP:13936"/>
        <dbReference type="Rhea" id="RHEA-COMP:17355"/>
        <dbReference type="ChEBI" id="CHEBI:33019"/>
        <dbReference type="ChEBI" id="CHEBI:37565"/>
        <dbReference type="ChEBI" id="CHEBI:58115"/>
        <dbReference type="ChEBI" id="CHEBI:83062"/>
        <dbReference type="ChEBI" id="CHEBI:138284"/>
        <dbReference type="ChEBI" id="CHEBI:173118"/>
        <dbReference type="EC" id="6.5.1.8"/>
    </reaction>
</comment>